<dbReference type="FunFam" id="3.90.400.10:FF:000001">
    <property type="entry name" value="Maltase A3, isoform A"/>
    <property type="match status" value="1"/>
</dbReference>
<dbReference type="Gene3D" id="3.90.400.10">
    <property type="entry name" value="Oligo-1,6-glucosidase, Domain 2"/>
    <property type="match status" value="1"/>
</dbReference>
<dbReference type="Pfam" id="PF00128">
    <property type="entry name" value="Alpha-amylase"/>
    <property type="match status" value="1"/>
</dbReference>
<feature type="region of interest" description="Disordered" evidence="3">
    <location>
        <begin position="1"/>
        <end position="103"/>
    </location>
</feature>
<feature type="compositionally biased region" description="Polar residues" evidence="3">
    <location>
        <begin position="30"/>
        <end position="46"/>
    </location>
</feature>
<organism evidence="5 6">
    <name type="scientific">Gordonia rubripertincta</name>
    <name type="common">Rhodococcus corallinus</name>
    <dbReference type="NCBI Taxonomy" id="36822"/>
    <lineage>
        <taxon>Bacteria</taxon>
        <taxon>Bacillati</taxon>
        <taxon>Actinomycetota</taxon>
        <taxon>Actinomycetes</taxon>
        <taxon>Mycobacteriales</taxon>
        <taxon>Gordoniaceae</taxon>
        <taxon>Gordonia</taxon>
    </lineage>
</organism>
<evidence type="ECO:0000256" key="3">
    <source>
        <dbReference type="SAM" id="MobiDB-lite"/>
    </source>
</evidence>
<comment type="caution">
    <text evidence="5">The sequence shown here is derived from an EMBL/GenBank/DDBJ whole genome shotgun (WGS) entry which is preliminary data.</text>
</comment>
<dbReference type="AlphaFoldDB" id="A0AAW4G8S1"/>
<dbReference type="InterPro" id="IPR045857">
    <property type="entry name" value="O16G_dom_2"/>
</dbReference>
<dbReference type="RefSeq" id="WP_204718481.1">
    <property type="nucleotide sequence ID" value="NZ_JAFFGU010000008.1"/>
</dbReference>
<protein>
    <submittedName>
        <fullName evidence="5">Glycoside hydrolase family 13 protein</fullName>
    </submittedName>
</protein>
<feature type="domain" description="Glycosyl hydrolase family 13 catalytic" evidence="4">
    <location>
        <begin position="159"/>
        <end position="554"/>
    </location>
</feature>
<dbReference type="Proteomes" id="UP001195196">
    <property type="component" value="Unassembled WGS sequence"/>
</dbReference>
<keyword evidence="5" id="KW-0378">Hydrolase</keyword>
<dbReference type="SUPFAM" id="SSF51445">
    <property type="entry name" value="(Trans)glycosidases"/>
    <property type="match status" value="1"/>
</dbReference>
<name>A0AAW4G8S1_GORRU</name>
<comment type="similarity">
    <text evidence="1">Belongs to the glycosyl hydrolase 13 family.</text>
</comment>
<dbReference type="PANTHER" id="PTHR10357:SF179">
    <property type="entry name" value="NEUTRAL AND BASIC AMINO ACID TRANSPORT PROTEIN RBAT"/>
    <property type="match status" value="1"/>
</dbReference>
<dbReference type="GO" id="GO:0016853">
    <property type="term" value="F:isomerase activity"/>
    <property type="evidence" value="ECO:0007669"/>
    <property type="project" value="UniProtKB-KW"/>
</dbReference>
<dbReference type="InterPro" id="IPR006047">
    <property type="entry name" value="GH13_cat_dom"/>
</dbReference>
<evidence type="ECO:0000259" key="4">
    <source>
        <dbReference type="SMART" id="SM00642"/>
    </source>
</evidence>
<evidence type="ECO:0000256" key="1">
    <source>
        <dbReference type="ARBA" id="ARBA00008061"/>
    </source>
</evidence>
<dbReference type="EMBL" id="JAFFGU010000008">
    <property type="protein sequence ID" value="MBM7279462.1"/>
    <property type="molecule type" value="Genomic_DNA"/>
</dbReference>
<dbReference type="Gene3D" id="3.20.20.80">
    <property type="entry name" value="Glycosidases"/>
    <property type="match status" value="1"/>
</dbReference>
<dbReference type="PANTHER" id="PTHR10357">
    <property type="entry name" value="ALPHA-AMYLASE FAMILY MEMBER"/>
    <property type="match status" value="1"/>
</dbReference>
<accession>A0AAW4G8S1</accession>
<keyword evidence="2" id="KW-0325">Glycoprotein</keyword>
<proteinExistence type="inferred from homology"/>
<dbReference type="InterPro" id="IPR017853">
    <property type="entry name" value="GH"/>
</dbReference>
<gene>
    <name evidence="5" type="ORF">JTZ10_17065</name>
</gene>
<reference evidence="5" key="1">
    <citation type="submission" date="2021-02" db="EMBL/GenBank/DDBJ databases">
        <title>Taxonomy, biology and ecology of Rhodococcus bacteria occurring in California pistachio and other woody hosts as revealed by genome sequence analyses.</title>
        <authorList>
            <person name="Riely B."/>
            <person name="Gai Y."/>
        </authorList>
    </citation>
    <scope>NUCLEOTIDE SEQUENCE</scope>
    <source>
        <strain evidence="5">BP-295</strain>
    </source>
</reference>
<evidence type="ECO:0000313" key="5">
    <source>
        <dbReference type="EMBL" id="MBM7279462.1"/>
    </source>
</evidence>
<dbReference type="SMART" id="SM00642">
    <property type="entry name" value="Aamy"/>
    <property type="match status" value="1"/>
</dbReference>
<evidence type="ECO:0000256" key="2">
    <source>
        <dbReference type="ARBA" id="ARBA00023180"/>
    </source>
</evidence>
<sequence>MTTVSDETPDVVPAEPSDGGQTDGAHTDVPETTGTEGNVSDLSGNTPEIAGDASDAETVDAVSAVPTGDAAAADDPEIDDRATTDAEAADPEVVDPSTTDPDALDDEAIEAEADAELDPDADFVPEVETIAARVEPATVSVPQMDPTDTTWWKSAVFYQIYPRSFCDANGDGVGDLAGVIGKLGYLELLGIDAIWLSPIMTSPMADHGYDVADPRDIDPLFGDLATFDALIAEAHARDIRVTMDLVPNHTSDQHEWFRAALAAGPGSPERDRYIFRDGRGENGDEPPNNWHSIFGGPSWTRVTEADGSPGQWYLHIFAAEQPDLNWENPEVFEDLEKTLRFWLDRGVDGFRIDVAHGMAKPADLPDMDLTKTALLSNDDDDPRFNNYAVHDIHRKIRKVLDEYPGAANVGEIWVNDNERFAEYLRPDELHLGFNFRLAKAPFESEAIREAIENSLDAVLSVSGTPTWTLSNHDVAREVTRYAPAHPATGELDLDRGTRRARAMLVVEMALPGSIFLYNGSELGLPNVDDLPEEALQDPVWERSGHTERGRDGCRVPLPWQGTEPPFGFSSSADTWLPMPESWRSLTAEAQLEDVGSMLSLYRAVIELRYNRPEFAGDSIDWYEAPEGCLAFRRSEGFLVCALNAGEVPVPLPPGELLLISSPLVDGMLPPDAAAWLV</sequence>
<evidence type="ECO:0000313" key="6">
    <source>
        <dbReference type="Proteomes" id="UP001195196"/>
    </source>
</evidence>
<dbReference type="GO" id="GO:0004556">
    <property type="term" value="F:alpha-amylase activity"/>
    <property type="evidence" value="ECO:0007669"/>
    <property type="project" value="TreeGrafter"/>
</dbReference>
<dbReference type="CDD" id="cd11332">
    <property type="entry name" value="AmyAc_OligoGlu_TS"/>
    <property type="match status" value="1"/>
</dbReference>
<dbReference type="GO" id="GO:0009313">
    <property type="term" value="P:oligosaccharide catabolic process"/>
    <property type="evidence" value="ECO:0007669"/>
    <property type="project" value="TreeGrafter"/>
</dbReference>